<feature type="compositionally biased region" description="Polar residues" evidence="1">
    <location>
        <begin position="222"/>
        <end position="234"/>
    </location>
</feature>
<feature type="region of interest" description="Disordered" evidence="1">
    <location>
        <begin position="422"/>
        <end position="449"/>
    </location>
</feature>
<feature type="compositionally biased region" description="Basic and acidic residues" evidence="1">
    <location>
        <begin position="72"/>
        <end position="97"/>
    </location>
</feature>
<feature type="compositionally biased region" description="Polar residues" evidence="1">
    <location>
        <begin position="178"/>
        <end position="187"/>
    </location>
</feature>
<feature type="compositionally biased region" description="Basic and acidic residues" evidence="1">
    <location>
        <begin position="26"/>
        <end position="37"/>
    </location>
</feature>
<evidence type="ECO:0000256" key="1">
    <source>
        <dbReference type="SAM" id="MobiDB-lite"/>
    </source>
</evidence>
<organism evidence="2">
    <name type="scientific">Lotharella globosa</name>
    <dbReference type="NCBI Taxonomy" id="91324"/>
    <lineage>
        <taxon>Eukaryota</taxon>
        <taxon>Sar</taxon>
        <taxon>Rhizaria</taxon>
        <taxon>Cercozoa</taxon>
        <taxon>Chlorarachniophyceae</taxon>
        <taxon>Lotharella</taxon>
    </lineage>
</organism>
<reference evidence="2" key="1">
    <citation type="submission" date="2021-01" db="EMBL/GenBank/DDBJ databases">
        <authorList>
            <person name="Corre E."/>
            <person name="Pelletier E."/>
            <person name="Niang G."/>
            <person name="Scheremetjew M."/>
            <person name="Finn R."/>
            <person name="Kale V."/>
            <person name="Holt S."/>
            <person name="Cochrane G."/>
            <person name="Meng A."/>
            <person name="Brown T."/>
            <person name="Cohen L."/>
        </authorList>
    </citation>
    <scope>NUCLEOTIDE SEQUENCE</scope>
    <source>
        <strain evidence="2">CCCM811</strain>
    </source>
</reference>
<feature type="region of interest" description="Disordered" evidence="1">
    <location>
        <begin position="1"/>
        <end position="97"/>
    </location>
</feature>
<feature type="compositionally biased region" description="Basic and acidic residues" evidence="1">
    <location>
        <begin position="195"/>
        <end position="218"/>
    </location>
</feature>
<feature type="region of interest" description="Disordered" evidence="1">
    <location>
        <begin position="149"/>
        <end position="316"/>
    </location>
</feature>
<dbReference type="AlphaFoldDB" id="A0A7S3YSF6"/>
<gene>
    <name evidence="2" type="ORF">LGLO00237_LOCUS12176</name>
</gene>
<evidence type="ECO:0000313" key="2">
    <source>
        <dbReference type="EMBL" id="CAE0660591.1"/>
    </source>
</evidence>
<feature type="compositionally biased region" description="Polar residues" evidence="1">
    <location>
        <begin position="298"/>
        <end position="309"/>
    </location>
</feature>
<name>A0A7S3YSF6_9EUKA</name>
<feature type="compositionally biased region" description="Acidic residues" evidence="1">
    <location>
        <begin position="163"/>
        <end position="176"/>
    </location>
</feature>
<feature type="compositionally biased region" description="Polar residues" evidence="1">
    <location>
        <begin position="9"/>
        <end position="20"/>
    </location>
</feature>
<protein>
    <submittedName>
        <fullName evidence="2">Uncharacterized protein</fullName>
    </submittedName>
</protein>
<proteinExistence type="predicted"/>
<accession>A0A7S3YSF6</accession>
<sequence>MGASGAKQVKQQSLKCSPTRGSKAGMNRECRNTEIVRKSGQNHPPLLQPFNTKNLIRGPDSPSCDVTNRSPRGSDARIEPLKRNSRRSFENEHSSRYNDMRSRSRIANEDIAEDKIFTDNLDDNHDADATMTLATEDTLIPLNIPLLNTTGEEGVDAPSAAGDEYEEDDESGDADDVNANTKVSVASNDRAGITRMHDAPDHSPEPMKETPVEDREMMEATSRPSQDSVPSVENGSGPGYRYNLRSYRREHRKTESGNKNSSLKAGRKNKRLQSKEQRGMSSRAPVESRSSKSSISSEQTNMSVQSGTSAEGAKQKPKFVPKRLNVYTDPENWVETTAVFAWNVTVHSPDTKQKEQVSVYNNDTVGNVRKVFLNTTNASPKTRLYSLRGTECRELQDEWELRHCIRNRSNLIASEDNPLARLRISSPEPVERPRERSGPGLSTRAQLSK</sequence>
<dbReference type="EMBL" id="HBIV01016736">
    <property type="protein sequence ID" value="CAE0660591.1"/>
    <property type="molecule type" value="Transcribed_RNA"/>
</dbReference>